<organism evidence="1 2">
    <name type="scientific">Candidatus Kaiserbacteria bacterium RIFCSPHIGHO2_01_FULL_56_24</name>
    <dbReference type="NCBI Taxonomy" id="1798487"/>
    <lineage>
        <taxon>Bacteria</taxon>
        <taxon>Candidatus Kaiseribacteriota</taxon>
    </lineage>
</organism>
<proteinExistence type="predicted"/>
<accession>A0A1F6DFX3</accession>
<comment type="caution">
    <text evidence="1">The sequence shown here is derived from an EMBL/GenBank/DDBJ whole genome shotgun (WGS) entry which is preliminary data.</text>
</comment>
<name>A0A1F6DFX3_9BACT</name>
<sequence>MGRYPPARHVVEELMTAETEFSTAYWELVNALIGLVPVEKRNLFEKVSKAHQALVEKTIDLMPPIYEEPGDALWNGFVLGLLLARRPDLIASRPEAKKAWLLLEASELIRTFDPPPA</sequence>
<reference evidence="1 2" key="1">
    <citation type="journal article" date="2016" name="Nat. Commun.">
        <title>Thousands of microbial genomes shed light on interconnected biogeochemical processes in an aquifer system.</title>
        <authorList>
            <person name="Anantharaman K."/>
            <person name="Brown C.T."/>
            <person name="Hug L.A."/>
            <person name="Sharon I."/>
            <person name="Castelle C.J."/>
            <person name="Probst A.J."/>
            <person name="Thomas B.C."/>
            <person name="Singh A."/>
            <person name="Wilkins M.J."/>
            <person name="Karaoz U."/>
            <person name="Brodie E.L."/>
            <person name="Williams K.H."/>
            <person name="Hubbard S.S."/>
            <person name="Banfield J.F."/>
        </authorList>
    </citation>
    <scope>NUCLEOTIDE SEQUENCE [LARGE SCALE GENOMIC DNA]</scope>
</reference>
<gene>
    <name evidence="1" type="ORF">A2765_00285</name>
</gene>
<dbReference type="AlphaFoldDB" id="A0A1F6DFX3"/>
<dbReference type="Proteomes" id="UP000176377">
    <property type="component" value="Unassembled WGS sequence"/>
</dbReference>
<evidence type="ECO:0000313" key="2">
    <source>
        <dbReference type="Proteomes" id="UP000176377"/>
    </source>
</evidence>
<dbReference type="EMBL" id="MFLA01000012">
    <property type="protein sequence ID" value="OGG60220.1"/>
    <property type="molecule type" value="Genomic_DNA"/>
</dbReference>
<protein>
    <submittedName>
        <fullName evidence="1">Uncharacterized protein</fullName>
    </submittedName>
</protein>
<evidence type="ECO:0000313" key="1">
    <source>
        <dbReference type="EMBL" id="OGG60220.1"/>
    </source>
</evidence>